<name>A0A0D0LIJ3_VARPD</name>
<protein>
    <recommendedName>
        <fullName evidence="3">Roadblock/LC7 domain-containing protein</fullName>
    </recommendedName>
</protein>
<organism evidence="1 2">
    <name type="scientific">Variovorax paradoxus</name>
    <dbReference type="NCBI Taxonomy" id="34073"/>
    <lineage>
        <taxon>Bacteria</taxon>
        <taxon>Pseudomonadati</taxon>
        <taxon>Pseudomonadota</taxon>
        <taxon>Betaproteobacteria</taxon>
        <taxon>Burkholderiales</taxon>
        <taxon>Comamonadaceae</taxon>
        <taxon>Variovorax</taxon>
    </lineage>
</organism>
<evidence type="ECO:0000313" key="2">
    <source>
        <dbReference type="Proteomes" id="UP000032067"/>
    </source>
</evidence>
<dbReference type="AlphaFoldDB" id="A0A0D0LIJ3"/>
<dbReference type="OrthoDB" id="3781969at2"/>
<sequence>MANIKQSMDELMTIDGALCAALVDSGSGMVLGQIGSGVDLEVAAAGNTEVVRAKLKTMKALGLNDVIEDILITLGRQYHIIRPLNKHEGLFVYLVLDKSKSNLALARRKTQDVEQGLAV</sequence>
<evidence type="ECO:0000313" key="1">
    <source>
        <dbReference type="EMBL" id="KIQ18484.1"/>
    </source>
</evidence>
<dbReference type="EMBL" id="JXQQ01000114">
    <property type="protein sequence ID" value="KIQ18484.1"/>
    <property type="molecule type" value="Genomic_DNA"/>
</dbReference>
<evidence type="ECO:0008006" key="3">
    <source>
        <dbReference type="Google" id="ProtNLM"/>
    </source>
</evidence>
<dbReference type="Proteomes" id="UP000032067">
    <property type="component" value="Unassembled WGS sequence"/>
</dbReference>
<dbReference type="RefSeq" id="WP_042582324.1">
    <property type="nucleotide sequence ID" value="NZ_JXQQ01000114.1"/>
</dbReference>
<gene>
    <name evidence="1" type="ORF">RT97_28995</name>
</gene>
<proteinExistence type="predicted"/>
<comment type="caution">
    <text evidence="1">The sequence shown here is derived from an EMBL/GenBank/DDBJ whole genome shotgun (WGS) entry which is preliminary data.</text>
</comment>
<accession>A0A0D0LIJ3</accession>
<reference evidence="1 2" key="1">
    <citation type="submission" date="2014-12" db="EMBL/GenBank/DDBJ databases">
        <title>16Stimator: statistical estimation of ribosomal gene copy numbers from draft genome assemblies.</title>
        <authorList>
            <person name="Perisin M.A."/>
            <person name="Vetter M."/>
            <person name="Gilbert J.A."/>
            <person name="Bergelson J."/>
        </authorList>
    </citation>
    <scope>NUCLEOTIDE SEQUENCE [LARGE SCALE GENOMIC DNA]</scope>
    <source>
        <strain evidence="1 2">MEDvA23</strain>
    </source>
</reference>